<organism evidence="1 2">
    <name type="scientific">Symbiodinium pilosum</name>
    <name type="common">Dinoflagellate</name>
    <dbReference type="NCBI Taxonomy" id="2952"/>
    <lineage>
        <taxon>Eukaryota</taxon>
        <taxon>Sar</taxon>
        <taxon>Alveolata</taxon>
        <taxon>Dinophyceae</taxon>
        <taxon>Suessiales</taxon>
        <taxon>Symbiodiniaceae</taxon>
        <taxon>Symbiodinium</taxon>
    </lineage>
</organism>
<reference evidence="1" key="1">
    <citation type="submission" date="2021-02" db="EMBL/GenBank/DDBJ databases">
        <authorList>
            <person name="Dougan E. K."/>
            <person name="Rhodes N."/>
            <person name="Thang M."/>
            <person name="Chan C."/>
        </authorList>
    </citation>
    <scope>NUCLEOTIDE SEQUENCE</scope>
</reference>
<keyword evidence="2" id="KW-1185">Reference proteome</keyword>
<dbReference type="Gene3D" id="2.80.10.50">
    <property type="match status" value="2"/>
</dbReference>
<accession>A0A812WBE1</accession>
<comment type="caution">
    <text evidence="1">The sequence shown here is derived from an EMBL/GenBank/DDBJ whole genome shotgun (WGS) entry which is preliminary data.</text>
</comment>
<evidence type="ECO:0000313" key="1">
    <source>
        <dbReference type="EMBL" id="CAE7674698.1"/>
    </source>
</evidence>
<gene>
    <name evidence="1" type="ORF">SPIL2461_LOCUS18677</name>
</gene>
<dbReference type="Proteomes" id="UP000649617">
    <property type="component" value="Unassembled WGS sequence"/>
</dbReference>
<name>A0A812WBE1_SYMPI</name>
<protein>
    <submittedName>
        <fullName evidence="1">Uncharacterized protein</fullName>
    </submittedName>
</protein>
<dbReference type="OrthoDB" id="410237at2759"/>
<dbReference type="EMBL" id="CAJNIZ010043983">
    <property type="protein sequence ID" value="CAE7674698.1"/>
    <property type="molecule type" value="Genomic_DNA"/>
</dbReference>
<sequence>MQAATAYAMRGRKAVMDTILPFMEDKATTDPEKAFRLIDHVEFLKFAKAMQEHKTEKKHQRMALTQGHLKIEDLSELSDHDDDDMEEHIEFTEQQASTDIKHAQALPSTPLSAVGLNASAAAHWCVGKTVALWNHAHQHYIRMSNSRIEKGAKGWKNDMPYSWTWERFVCVDVGNGELAFHSTEHNRFLRLNNGVMDRSNECSKDFIPDNWTWERFKLKDMGNGHFALFNQAWKKVMKMDHGNAVVTISRNSVNSIPSSWTWEKFYIQEVSQAPAFSYWFITKTVFLWNDAHKYYIRMDKDKNVEKSKKGWKDPFPGDWDWERWVPIMAGHGEVAFHNTQWNRFLRMNNQGRMDASGPCDWHHLREGMTWERFKVMQMGNGNIALYNTAHRRFVKMDGGNGLVTSAPMDFWDLPDWWTWEKFYMKEVGEVRRCNFWCRLASPFVKVFKAVTSFVTKLLQCFGQFAVTANTGYSRDINPPTVAVNVGISGGAQYGLQSILKGKPPSVSMALKIGAAAGSVTAWSWLGVGVSVSVSCKAADTFGCKFGIAVGAIAKGWRKKGADALGCVFGPTVFGAFECKSCVGGTMLLFCCSYDFLTGDNSCR</sequence>
<dbReference type="AlphaFoldDB" id="A0A812WBE1"/>
<dbReference type="CDD" id="cd00257">
    <property type="entry name" value="beta-trefoil_FSCN-like"/>
    <property type="match status" value="2"/>
</dbReference>
<proteinExistence type="predicted"/>
<evidence type="ECO:0000313" key="2">
    <source>
        <dbReference type="Proteomes" id="UP000649617"/>
    </source>
</evidence>